<dbReference type="GO" id="GO:0004386">
    <property type="term" value="F:helicase activity"/>
    <property type="evidence" value="ECO:0007669"/>
    <property type="project" value="UniProtKB-KW"/>
</dbReference>
<comment type="caution">
    <text evidence="6">The sequence shown here is derived from an EMBL/GenBank/DDBJ whole genome shotgun (WGS) entry which is preliminary data.</text>
</comment>
<keyword evidence="2" id="KW-0378">Hydrolase</keyword>
<keyword evidence="3" id="KW-0347">Helicase</keyword>
<dbReference type="PANTHER" id="PTHR21529:SF4">
    <property type="entry name" value="TPR AND ANKYRIN REPEAT-CONTAINING PROTEIN 1"/>
    <property type="match status" value="1"/>
</dbReference>
<sequence length="76" mass="8514">MQVEFGANQVILVRSMQDKEKLPPEIQASNAIVMTVPQAKGLEFDDVFLLDFFTNSPAPAAEWRVLNAFMEDLQAT</sequence>
<evidence type="ECO:0000256" key="3">
    <source>
        <dbReference type="ARBA" id="ARBA00022806"/>
    </source>
</evidence>
<dbReference type="EMBL" id="BLLF01000980">
    <property type="protein sequence ID" value="GFH16322.1"/>
    <property type="molecule type" value="Genomic_DNA"/>
</dbReference>
<evidence type="ECO:0000259" key="5">
    <source>
        <dbReference type="Pfam" id="PF13361"/>
    </source>
</evidence>
<dbReference type="Proteomes" id="UP000485058">
    <property type="component" value="Unassembled WGS sequence"/>
</dbReference>
<dbReference type="PANTHER" id="PTHR21529">
    <property type="entry name" value="MAMMARY TURMOR VIRUS RECEPTOR HOMOLOG 1, 2 MTVR1, 2"/>
    <property type="match status" value="1"/>
</dbReference>
<evidence type="ECO:0000313" key="7">
    <source>
        <dbReference type="Proteomes" id="UP000485058"/>
    </source>
</evidence>
<dbReference type="InterPro" id="IPR027417">
    <property type="entry name" value="P-loop_NTPase"/>
</dbReference>
<dbReference type="GO" id="GO:0016787">
    <property type="term" value="F:hydrolase activity"/>
    <property type="evidence" value="ECO:0007669"/>
    <property type="project" value="UniProtKB-KW"/>
</dbReference>
<name>A0A699ZKL6_HAELA</name>
<evidence type="ECO:0000256" key="4">
    <source>
        <dbReference type="ARBA" id="ARBA00022840"/>
    </source>
</evidence>
<dbReference type="InterPro" id="IPR039904">
    <property type="entry name" value="TRANK1"/>
</dbReference>
<protein>
    <recommendedName>
        <fullName evidence="5">UvrD-like helicase C-terminal domain-containing protein</fullName>
    </recommendedName>
</protein>
<dbReference type="Gene3D" id="3.40.50.300">
    <property type="entry name" value="P-loop containing nucleotide triphosphate hydrolases"/>
    <property type="match status" value="1"/>
</dbReference>
<feature type="domain" description="UvrD-like helicase C-terminal" evidence="5">
    <location>
        <begin position="15"/>
        <end position="55"/>
    </location>
</feature>
<keyword evidence="7" id="KW-1185">Reference proteome</keyword>
<reference evidence="6 7" key="1">
    <citation type="submission" date="2020-02" db="EMBL/GenBank/DDBJ databases">
        <title>Draft genome sequence of Haematococcus lacustris strain NIES-144.</title>
        <authorList>
            <person name="Morimoto D."/>
            <person name="Nakagawa S."/>
            <person name="Yoshida T."/>
            <person name="Sawayama S."/>
        </authorList>
    </citation>
    <scope>NUCLEOTIDE SEQUENCE [LARGE SCALE GENOMIC DNA]</scope>
    <source>
        <strain evidence="6 7">NIES-144</strain>
    </source>
</reference>
<organism evidence="6 7">
    <name type="scientific">Haematococcus lacustris</name>
    <name type="common">Green alga</name>
    <name type="synonym">Haematococcus pluvialis</name>
    <dbReference type="NCBI Taxonomy" id="44745"/>
    <lineage>
        <taxon>Eukaryota</taxon>
        <taxon>Viridiplantae</taxon>
        <taxon>Chlorophyta</taxon>
        <taxon>core chlorophytes</taxon>
        <taxon>Chlorophyceae</taxon>
        <taxon>CS clade</taxon>
        <taxon>Chlamydomonadales</taxon>
        <taxon>Haematococcaceae</taxon>
        <taxon>Haematococcus</taxon>
    </lineage>
</organism>
<dbReference type="GO" id="GO:0005524">
    <property type="term" value="F:ATP binding"/>
    <property type="evidence" value="ECO:0007669"/>
    <property type="project" value="UniProtKB-KW"/>
</dbReference>
<evidence type="ECO:0000256" key="2">
    <source>
        <dbReference type="ARBA" id="ARBA00022801"/>
    </source>
</evidence>
<proteinExistence type="predicted"/>
<dbReference type="AlphaFoldDB" id="A0A699ZKL6"/>
<keyword evidence="1" id="KW-0547">Nucleotide-binding</keyword>
<gene>
    <name evidence="6" type="ORF">HaLaN_12717</name>
</gene>
<evidence type="ECO:0000313" key="6">
    <source>
        <dbReference type="EMBL" id="GFH16322.1"/>
    </source>
</evidence>
<accession>A0A699ZKL6</accession>
<keyword evidence="4" id="KW-0067">ATP-binding</keyword>
<dbReference type="SUPFAM" id="SSF52540">
    <property type="entry name" value="P-loop containing nucleoside triphosphate hydrolases"/>
    <property type="match status" value="1"/>
</dbReference>
<evidence type="ECO:0000256" key="1">
    <source>
        <dbReference type="ARBA" id="ARBA00022741"/>
    </source>
</evidence>
<feature type="non-terminal residue" evidence="6">
    <location>
        <position position="76"/>
    </location>
</feature>
<dbReference type="InterPro" id="IPR014017">
    <property type="entry name" value="DNA_helicase_UvrD-like_C"/>
</dbReference>
<dbReference type="Pfam" id="PF13361">
    <property type="entry name" value="UvrD_C"/>
    <property type="match status" value="1"/>
</dbReference>